<evidence type="ECO:0000313" key="5">
    <source>
        <dbReference type="Proteomes" id="UP000612899"/>
    </source>
</evidence>
<evidence type="ECO:0000256" key="1">
    <source>
        <dbReference type="ARBA" id="ARBA00022722"/>
    </source>
</evidence>
<dbReference type="GO" id="GO:0003723">
    <property type="term" value="F:RNA binding"/>
    <property type="evidence" value="ECO:0007669"/>
    <property type="project" value="InterPro"/>
</dbReference>
<dbReference type="RefSeq" id="WP_239123836.1">
    <property type="nucleotide sequence ID" value="NZ_BONY01000016.1"/>
</dbReference>
<proteinExistence type="predicted"/>
<dbReference type="AlphaFoldDB" id="A0A8J3Q8D3"/>
<evidence type="ECO:0000256" key="2">
    <source>
        <dbReference type="ARBA" id="ARBA00022801"/>
    </source>
</evidence>
<reference evidence="4" key="1">
    <citation type="submission" date="2021-01" db="EMBL/GenBank/DDBJ databases">
        <title>Whole genome shotgun sequence of Rhizocola hellebori NBRC 109834.</title>
        <authorList>
            <person name="Komaki H."/>
            <person name="Tamura T."/>
        </authorList>
    </citation>
    <scope>NUCLEOTIDE SEQUENCE</scope>
    <source>
        <strain evidence="4">NBRC 109834</strain>
    </source>
</reference>
<keyword evidence="5" id="KW-1185">Reference proteome</keyword>
<keyword evidence="1" id="KW-0540">Nuclease</keyword>
<accession>A0A8J3Q8D3</accession>
<feature type="transmembrane region" description="Helical" evidence="3">
    <location>
        <begin position="18"/>
        <end position="37"/>
    </location>
</feature>
<dbReference type="InterPro" id="IPR000026">
    <property type="entry name" value="N1-like"/>
</dbReference>
<organism evidence="4 5">
    <name type="scientific">Rhizocola hellebori</name>
    <dbReference type="NCBI Taxonomy" id="1392758"/>
    <lineage>
        <taxon>Bacteria</taxon>
        <taxon>Bacillati</taxon>
        <taxon>Actinomycetota</taxon>
        <taxon>Actinomycetes</taxon>
        <taxon>Micromonosporales</taxon>
        <taxon>Micromonosporaceae</taxon>
        <taxon>Rhizocola</taxon>
    </lineage>
</organism>
<dbReference type="GO" id="GO:0004521">
    <property type="term" value="F:RNA endonuclease activity"/>
    <property type="evidence" value="ECO:0007669"/>
    <property type="project" value="InterPro"/>
</dbReference>
<dbReference type="InterPro" id="IPR016191">
    <property type="entry name" value="Ribonuclease/ribotoxin"/>
</dbReference>
<sequence>MLVAAIGNVAVVTRRYRLMAGLALLVVAVLAVAGFCARKSTQDGVGPPAGAATPVSGLPTVMAGDLPKEVAATLVLIDKGGPFPYDKDGSTFANQERLLPQRERGYYKEYTVPTPGSRDRGARRLVVGSKGDVYYTADHYESFRQVLR</sequence>
<dbReference type="SUPFAM" id="SSF53933">
    <property type="entry name" value="Microbial ribonucleases"/>
    <property type="match status" value="1"/>
</dbReference>
<evidence type="ECO:0000256" key="3">
    <source>
        <dbReference type="SAM" id="Phobius"/>
    </source>
</evidence>
<keyword evidence="2" id="KW-0378">Hydrolase</keyword>
<dbReference type="Proteomes" id="UP000612899">
    <property type="component" value="Unassembled WGS sequence"/>
</dbReference>
<protein>
    <submittedName>
        <fullName evidence="4">Uncharacterized protein</fullName>
    </submittedName>
</protein>
<dbReference type="Pfam" id="PF00545">
    <property type="entry name" value="Ribonuclease"/>
    <property type="match status" value="1"/>
</dbReference>
<gene>
    <name evidence="4" type="ORF">Rhe02_30370</name>
</gene>
<name>A0A8J3Q8D3_9ACTN</name>
<dbReference type="EMBL" id="BONY01000016">
    <property type="protein sequence ID" value="GIH04970.1"/>
    <property type="molecule type" value="Genomic_DNA"/>
</dbReference>
<comment type="caution">
    <text evidence="4">The sequence shown here is derived from an EMBL/GenBank/DDBJ whole genome shotgun (WGS) entry which is preliminary data.</text>
</comment>
<dbReference type="GO" id="GO:0016787">
    <property type="term" value="F:hydrolase activity"/>
    <property type="evidence" value="ECO:0007669"/>
    <property type="project" value="UniProtKB-KW"/>
</dbReference>
<dbReference type="Gene3D" id="3.10.450.30">
    <property type="entry name" value="Microbial ribonucleases"/>
    <property type="match status" value="1"/>
</dbReference>
<keyword evidence="3" id="KW-1133">Transmembrane helix</keyword>
<evidence type="ECO:0000313" key="4">
    <source>
        <dbReference type="EMBL" id="GIH04970.1"/>
    </source>
</evidence>
<keyword evidence="3" id="KW-0812">Transmembrane</keyword>
<keyword evidence="3" id="KW-0472">Membrane</keyword>